<evidence type="ECO:0000256" key="6">
    <source>
        <dbReference type="RuleBase" id="RU361117"/>
    </source>
</evidence>
<protein>
    <recommendedName>
        <fullName evidence="6">Trehalose 6-phosphate phosphatase</fullName>
        <ecNumber evidence="6">3.1.3.12</ecNumber>
    </recommendedName>
</protein>
<comment type="cofactor">
    <cofactor evidence="2 6">
        <name>a divalent metal cation</name>
        <dbReference type="ChEBI" id="CHEBI:60240"/>
    </cofactor>
</comment>
<reference evidence="8 9" key="2">
    <citation type="journal article" date="2013" name="Plant Cell Physiol.">
        <title>Rice Annotation Project Database (RAP-DB): an integrative and interactive database for rice genomics.</title>
        <authorList>
            <person name="Sakai H."/>
            <person name="Lee S.S."/>
            <person name="Tanaka T."/>
            <person name="Numa H."/>
            <person name="Kim J."/>
            <person name="Kawahara Y."/>
            <person name="Wakimoto H."/>
            <person name="Yang C.C."/>
            <person name="Iwamoto M."/>
            <person name="Abe T."/>
            <person name="Yamada Y."/>
            <person name="Muto A."/>
            <person name="Inokuchi H."/>
            <person name="Ikemura T."/>
            <person name="Matsumoto T."/>
            <person name="Sasaki T."/>
            <person name="Itoh T."/>
        </authorList>
    </citation>
    <scope>NUCLEOTIDE SEQUENCE [LARGE SCALE GENOMIC DNA]</scope>
    <source>
        <strain evidence="9">cv. Nipponbare</strain>
    </source>
</reference>
<keyword evidence="5 6" id="KW-0378">Hydrolase</keyword>
<feature type="region of interest" description="Disordered" evidence="7">
    <location>
        <begin position="131"/>
        <end position="216"/>
    </location>
</feature>
<evidence type="ECO:0000256" key="1">
    <source>
        <dbReference type="ARBA" id="ARBA00000500"/>
    </source>
</evidence>
<dbReference type="PANTHER" id="PTHR43768">
    <property type="entry name" value="TREHALOSE 6-PHOSPHATE PHOSPHATASE"/>
    <property type="match status" value="1"/>
</dbReference>
<dbReference type="InterPro" id="IPR036412">
    <property type="entry name" value="HAD-like_sf"/>
</dbReference>
<dbReference type="SUPFAM" id="SSF56784">
    <property type="entry name" value="HAD-like"/>
    <property type="match status" value="1"/>
</dbReference>
<dbReference type="InterPro" id="IPR044651">
    <property type="entry name" value="OTSB-like"/>
</dbReference>
<proteinExistence type="inferred from homology"/>
<dbReference type="Gramene" id="Os06t0222100-00">
    <property type="protein sequence ID" value="Os06t0222100-00"/>
    <property type="gene ID" value="Os06g0222100"/>
</dbReference>
<dbReference type="Gene3D" id="3.40.50.1000">
    <property type="entry name" value="HAD superfamily/HAD-like"/>
    <property type="match status" value="1"/>
</dbReference>
<sequence>MTNQDVVMPDIAAAAAMPGSSGRAPLFACRGAAAVSASSMLGGGGAAYQAAVVAHVAPVPAIRPCASWVVEAMRASSPTRPAAAAVDAEYDAWTVSRRSRSSGCVCLASVVIELEPRRRLYAAEEAPVGAGQLRAGGRGGEREARRRVPRLRRHPLPHRRRPRHGLHVRRDEGGRARRGGALPGGDRDRALRRQGAELRRPPGALLRRQPWHGHQGPQLQRTSAAVALLSLHPHNNLPKSPSPPHSQSLLLLLASHSITKSTPGARVENNKFCLSVHFRCVDEKRWNPLAEQVKAVLRDYPELKLTQGRKVLEIRPSIMWDKGKAVEFLLKSLGFDDDRRDVLPVYIGDDRTDEDAFKVLRKRGQGLGILVSKCAKETDASYSLQDPAEVHMVFDI</sequence>
<evidence type="ECO:0000256" key="2">
    <source>
        <dbReference type="ARBA" id="ARBA00001968"/>
    </source>
</evidence>
<dbReference type="InterPro" id="IPR003337">
    <property type="entry name" value="Trehalose_PPase"/>
</dbReference>
<dbReference type="AlphaFoldDB" id="A0A0P0WU42"/>
<dbReference type="Proteomes" id="UP000059680">
    <property type="component" value="Chromosome 6"/>
</dbReference>
<dbReference type="EMBL" id="AP014962">
    <property type="protein sequence ID" value="BAS96836.1"/>
    <property type="molecule type" value="Genomic_DNA"/>
</dbReference>
<evidence type="ECO:0000313" key="9">
    <source>
        <dbReference type="Proteomes" id="UP000059680"/>
    </source>
</evidence>
<comment type="similarity">
    <text evidence="4 6">Belongs to the trehalose phosphatase family.</text>
</comment>
<dbReference type="Pfam" id="PF02358">
    <property type="entry name" value="Trehalose_PPase"/>
    <property type="match status" value="1"/>
</dbReference>
<organism evidence="8 9">
    <name type="scientific">Oryza sativa subsp. japonica</name>
    <name type="common">Rice</name>
    <dbReference type="NCBI Taxonomy" id="39947"/>
    <lineage>
        <taxon>Eukaryota</taxon>
        <taxon>Viridiplantae</taxon>
        <taxon>Streptophyta</taxon>
        <taxon>Embryophyta</taxon>
        <taxon>Tracheophyta</taxon>
        <taxon>Spermatophyta</taxon>
        <taxon>Magnoliopsida</taxon>
        <taxon>Liliopsida</taxon>
        <taxon>Poales</taxon>
        <taxon>Poaceae</taxon>
        <taxon>BOP clade</taxon>
        <taxon>Oryzoideae</taxon>
        <taxon>Oryzeae</taxon>
        <taxon>Oryzinae</taxon>
        <taxon>Oryza</taxon>
        <taxon>Oryza sativa</taxon>
    </lineage>
</organism>
<evidence type="ECO:0000256" key="5">
    <source>
        <dbReference type="ARBA" id="ARBA00022801"/>
    </source>
</evidence>
<dbReference type="GO" id="GO:0004805">
    <property type="term" value="F:trehalose-phosphatase activity"/>
    <property type="evidence" value="ECO:0007669"/>
    <property type="project" value="UniProtKB-EC"/>
</dbReference>
<comment type="pathway">
    <text evidence="3 6">Glycan biosynthesis; trehalose biosynthesis.</text>
</comment>
<evidence type="ECO:0000256" key="7">
    <source>
        <dbReference type="SAM" id="MobiDB-lite"/>
    </source>
</evidence>
<reference evidence="8 9" key="3">
    <citation type="journal article" date="2013" name="Rice">
        <title>Improvement of the Oryza sativa Nipponbare reference genome using next generation sequence and optical map data.</title>
        <authorList>
            <person name="Kawahara Y."/>
            <person name="de la Bastide M."/>
            <person name="Hamilton J.P."/>
            <person name="Kanamori H."/>
            <person name="McCombie W.R."/>
            <person name="Ouyang S."/>
            <person name="Schwartz D.C."/>
            <person name="Tanaka T."/>
            <person name="Wu J."/>
            <person name="Zhou S."/>
            <person name="Childs K.L."/>
            <person name="Davidson R.M."/>
            <person name="Lin H."/>
            <person name="Quesada-Ocampo L."/>
            <person name="Vaillancourt B."/>
            <person name="Sakai H."/>
            <person name="Lee S.S."/>
            <person name="Kim J."/>
            <person name="Numa H."/>
            <person name="Itoh T."/>
            <person name="Buell C.R."/>
            <person name="Matsumoto T."/>
        </authorList>
    </citation>
    <scope>NUCLEOTIDE SEQUENCE [LARGE SCALE GENOMIC DNA]</scope>
    <source>
        <strain evidence="9">cv. Nipponbare</strain>
    </source>
</reference>
<dbReference type="GO" id="GO:0005992">
    <property type="term" value="P:trehalose biosynthetic process"/>
    <property type="evidence" value="ECO:0007669"/>
    <property type="project" value="UniProtKB-UniPathway"/>
</dbReference>
<gene>
    <name evidence="8" type="ordered locus">Os06g0222100</name>
    <name evidence="8" type="ORF">OSNPB_060222100</name>
</gene>
<dbReference type="PANTHER" id="PTHR43768:SF10">
    <property type="entry name" value="TREHALOSE-PHOSPHATE PHOSPHATASE 8-RELATED"/>
    <property type="match status" value="1"/>
</dbReference>
<reference evidence="9" key="1">
    <citation type="journal article" date="2005" name="Nature">
        <title>The map-based sequence of the rice genome.</title>
        <authorList>
            <consortium name="International rice genome sequencing project (IRGSP)"/>
            <person name="Matsumoto T."/>
            <person name="Wu J."/>
            <person name="Kanamori H."/>
            <person name="Katayose Y."/>
            <person name="Fujisawa M."/>
            <person name="Namiki N."/>
            <person name="Mizuno H."/>
            <person name="Yamamoto K."/>
            <person name="Antonio B.A."/>
            <person name="Baba T."/>
            <person name="Sakata K."/>
            <person name="Nagamura Y."/>
            <person name="Aoki H."/>
            <person name="Arikawa K."/>
            <person name="Arita K."/>
            <person name="Bito T."/>
            <person name="Chiden Y."/>
            <person name="Fujitsuka N."/>
            <person name="Fukunaka R."/>
            <person name="Hamada M."/>
            <person name="Harada C."/>
            <person name="Hayashi A."/>
            <person name="Hijishita S."/>
            <person name="Honda M."/>
            <person name="Hosokawa S."/>
            <person name="Ichikawa Y."/>
            <person name="Idonuma A."/>
            <person name="Iijima M."/>
            <person name="Ikeda M."/>
            <person name="Ikeno M."/>
            <person name="Ito K."/>
            <person name="Ito S."/>
            <person name="Ito T."/>
            <person name="Ito Y."/>
            <person name="Ito Y."/>
            <person name="Iwabuchi A."/>
            <person name="Kamiya K."/>
            <person name="Karasawa W."/>
            <person name="Kurita K."/>
            <person name="Katagiri S."/>
            <person name="Kikuta A."/>
            <person name="Kobayashi H."/>
            <person name="Kobayashi N."/>
            <person name="Machita K."/>
            <person name="Maehara T."/>
            <person name="Masukawa M."/>
            <person name="Mizubayashi T."/>
            <person name="Mukai Y."/>
            <person name="Nagasaki H."/>
            <person name="Nagata Y."/>
            <person name="Naito S."/>
            <person name="Nakashima M."/>
            <person name="Nakama Y."/>
            <person name="Nakamichi Y."/>
            <person name="Nakamura M."/>
            <person name="Meguro A."/>
            <person name="Negishi M."/>
            <person name="Ohta I."/>
            <person name="Ohta T."/>
            <person name="Okamoto M."/>
            <person name="Ono N."/>
            <person name="Saji S."/>
            <person name="Sakaguchi M."/>
            <person name="Sakai K."/>
            <person name="Shibata M."/>
            <person name="Shimokawa T."/>
            <person name="Song J."/>
            <person name="Takazaki Y."/>
            <person name="Terasawa K."/>
            <person name="Tsugane M."/>
            <person name="Tsuji K."/>
            <person name="Ueda S."/>
            <person name="Waki K."/>
            <person name="Yamagata H."/>
            <person name="Yamamoto M."/>
            <person name="Yamamoto S."/>
            <person name="Yamane H."/>
            <person name="Yoshiki S."/>
            <person name="Yoshihara R."/>
            <person name="Yukawa K."/>
            <person name="Zhong H."/>
            <person name="Yano M."/>
            <person name="Yuan Q."/>
            <person name="Ouyang S."/>
            <person name="Liu J."/>
            <person name="Jones K.M."/>
            <person name="Gansberger K."/>
            <person name="Moffat K."/>
            <person name="Hill J."/>
            <person name="Bera J."/>
            <person name="Fadrosh D."/>
            <person name="Jin S."/>
            <person name="Johri S."/>
            <person name="Kim M."/>
            <person name="Overton L."/>
            <person name="Reardon M."/>
            <person name="Tsitrin T."/>
            <person name="Vuong H."/>
            <person name="Weaver B."/>
            <person name="Ciecko A."/>
            <person name="Tallon L."/>
            <person name="Jackson J."/>
            <person name="Pai G."/>
            <person name="Aken S.V."/>
            <person name="Utterback T."/>
            <person name="Reidmuller S."/>
            <person name="Feldblyum T."/>
            <person name="Hsiao J."/>
            <person name="Zismann V."/>
            <person name="Iobst S."/>
            <person name="de Vazeille A.R."/>
            <person name="Buell C.R."/>
            <person name="Ying K."/>
            <person name="Li Y."/>
            <person name="Lu T."/>
            <person name="Huang Y."/>
            <person name="Zhao Q."/>
            <person name="Feng Q."/>
            <person name="Zhang L."/>
            <person name="Zhu J."/>
            <person name="Weng Q."/>
            <person name="Mu J."/>
            <person name="Lu Y."/>
            <person name="Fan D."/>
            <person name="Liu Y."/>
            <person name="Guan J."/>
            <person name="Zhang Y."/>
            <person name="Yu S."/>
            <person name="Liu X."/>
            <person name="Zhang Y."/>
            <person name="Hong G."/>
            <person name="Han B."/>
            <person name="Choisne N."/>
            <person name="Demange N."/>
            <person name="Orjeda G."/>
            <person name="Samain S."/>
            <person name="Cattolico L."/>
            <person name="Pelletier E."/>
            <person name="Couloux A."/>
            <person name="Segurens B."/>
            <person name="Wincker P."/>
            <person name="D'Hont A."/>
            <person name="Scarpelli C."/>
            <person name="Weissenbach J."/>
            <person name="Salanoubat M."/>
            <person name="Quetier F."/>
            <person name="Yu Y."/>
            <person name="Kim H.R."/>
            <person name="Rambo T."/>
            <person name="Currie J."/>
            <person name="Collura K."/>
            <person name="Luo M."/>
            <person name="Yang T."/>
            <person name="Ammiraju J.S.S."/>
            <person name="Engler F."/>
            <person name="Soderlund C."/>
            <person name="Wing R.A."/>
            <person name="Palmer L.E."/>
            <person name="de la Bastide M."/>
            <person name="Spiegel L."/>
            <person name="Nascimento L."/>
            <person name="Zutavern T."/>
            <person name="O'Shaughnessy A."/>
            <person name="Dike S."/>
            <person name="Dedhia N."/>
            <person name="Preston R."/>
            <person name="Balija V."/>
            <person name="McCombie W.R."/>
            <person name="Chow T."/>
            <person name="Chen H."/>
            <person name="Chung M."/>
            <person name="Chen C."/>
            <person name="Shaw J."/>
            <person name="Wu H."/>
            <person name="Hsiao K."/>
            <person name="Chao Y."/>
            <person name="Chu M."/>
            <person name="Cheng C."/>
            <person name="Hour A."/>
            <person name="Lee P."/>
            <person name="Lin S."/>
            <person name="Lin Y."/>
            <person name="Liou J."/>
            <person name="Liu S."/>
            <person name="Hsing Y."/>
            <person name="Raghuvanshi S."/>
            <person name="Mohanty A."/>
            <person name="Bharti A.K."/>
            <person name="Gaur A."/>
            <person name="Gupta V."/>
            <person name="Kumar D."/>
            <person name="Ravi V."/>
            <person name="Vij S."/>
            <person name="Kapur A."/>
            <person name="Khurana P."/>
            <person name="Khurana P."/>
            <person name="Khurana J.P."/>
            <person name="Tyagi A.K."/>
            <person name="Gaikwad K."/>
            <person name="Singh A."/>
            <person name="Dalal V."/>
            <person name="Srivastava S."/>
            <person name="Dixit A."/>
            <person name="Pal A.K."/>
            <person name="Ghazi I.A."/>
            <person name="Yadav M."/>
            <person name="Pandit A."/>
            <person name="Bhargava A."/>
            <person name="Sureshbabu K."/>
            <person name="Batra K."/>
            <person name="Sharma T.R."/>
            <person name="Mohapatra T."/>
            <person name="Singh N.K."/>
            <person name="Messing J."/>
            <person name="Nelson A.B."/>
            <person name="Fuks G."/>
            <person name="Kavchok S."/>
            <person name="Keizer G."/>
            <person name="Linton E."/>
            <person name="Llaca V."/>
            <person name="Song R."/>
            <person name="Tanyolac B."/>
            <person name="Young S."/>
            <person name="Ho-Il K."/>
            <person name="Hahn J.H."/>
            <person name="Sangsakoo G."/>
            <person name="Vanavichit A."/>
            <person name="de Mattos Luiz.A.T."/>
            <person name="Zimmer P.D."/>
            <person name="Malone G."/>
            <person name="Dellagostin O."/>
            <person name="de Oliveira A.C."/>
            <person name="Bevan M."/>
            <person name="Bancroft I."/>
            <person name="Minx P."/>
            <person name="Cordum H."/>
            <person name="Wilson R."/>
            <person name="Cheng Z."/>
            <person name="Jin W."/>
            <person name="Jiang J."/>
            <person name="Leong S.A."/>
            <person name="Iwama H."/>
            <person name="Gojobori T."/>
            <person name="Itoh T."/>
            <person name="Niimura Y."/>
            <person name="Fujii Y."/>
            <person name="Habara T."/>
            <person name="Sakai H."/>
            <person name="Sato Y."/>
            <person name="Wilson G."/>
            <person name="Kumar K."/>
            <person name="McCouch S."/>
            <person name="Juretic N."/>
            <person name="Hoen D."/>
            <person name="Wright S."/>
            <person name="Bruskiewich R."/>
            <person name="Bureau T."/>
            <person name="Miyao A."/>
            <person name="Hirochika H."/>
            <person name="Nishikawa T."/>
            <person name="Kadowaki K."/>
            <person name="Sugiura M."/>
            <person name="Burr B."/>
            <person name="Sasaki T."/>
        </authorList>
    </citation>
    <scope>NUCLEOTIDE SEQUENCE [LARGE SCALE GENOMIC DNA]</scope>
    <source>
        <strain evidence="9">cv. Nipponbare</strain>
    </source>
</reference>
<evidence type="ECO:0000256" key="4">
    <source>
        <dbReference type="ARBA" id="ARBA00008770"/>
    </source>
</evidence>
<feature type="compositionally biased region" description="Basic residues" evidence="7">
    <location>
        <begin position="147"/>
        <end position="167"/>
    </location>
</feature>
<dbReference type="InterPro" id="IPR023214">
    <property type="entry name" value="HAD_sf"/>
</dbReference>
<comment type="catalytic activity">
    <reaction evidence="1 6">
        <text>alpha,alpha-trehalose 6-phosphate + H2O = alpha,alpha-trehalose + phosphate</text>
        <dbReference type="Rhea" id="RHEA:23420"/>
        <dbReference type="ChEBI" id="CHEBI:15377"/>
        <dbReference type="ChEBI" id="CHEBI:16551"/>
        <dbReference type="ChEBI" id="CHEBI:43474"/>
        <dbReference type="ChEBI" id="CHEBI:58429"/>
        <dbReference type="EC" id="3.1.3.12"/>
    </reaction>
</comment>
<dbReference type="UniPathway" id="UPA00299"/>
<evidence type="ECO:0000313" key="8">
    <source>
        <dbReference type="EMBL" id="BAS96836.1"/>
    </source>
</evidence>
<evidence type="ECO:0000256" key="3">
    <source>
        <dbReference type="ARBA" id="ARBA00005199"/>
    </source>
</evidence>
<accession>A0A0P0WU42</accession>
<name>A0A0P0WU42_ORYSJ</name>
<dbReference type="EC" id="3.1.3.12" evidence="6"/>
<dbReference type="NCBIfam" id="TIGR00685">
    <property type="entry name" value="T6PP"/>
    <property type="match status" value="1"/>
</dbReference>
<dbReference type="FunFam" id="3.40.50.1000:FF:000073">
    <property type="entry name" value="Trehalose 6-phosphate phosphatase"/>
    <property type="match status" value="1"/>
</dbReference>
<comment type="function">
    <text evidence="6">Removes the phosphate from trehalose 6-phosphate to produce free trehalose.</text>
</comment>
<feature type="compositionally biased region" description="Basic and acidic residues" evidence="7">
    <location>
        <begin position="185"/>
        <end position="200"/>
    </location>
</feature>
<keyword evidence="9" id="KW-1185">Reference proteome</keyword>